<dbReference type="EMBL" id="CP000083">
    <property type="protein sequence ID" value="AAZ28238.1"/>
    <property type="molecule type" value="Genomic_DNA"/>
</dbReference>
<dbReference type="AlphaFoldDB" id="Q488V9"/>
<evidence type="ECO:0000259" key="1">
    <source>
        <dbReference type="Pfam" id="PF01636"/>
    </source>
</evidence>
<dbReference type="Gene3D" id="3.90.1200.10">
    <property type="match status" value="1"/>
</dbReference>
<dbReference type="SMR" id="Q488V9"/>
<dbReference type="RefSeq" id="WP_011041505.1">
    <property type="nucleotide sequence ID" value="NC_003910.7"/>
</dbReference>
<protein>
    <recommendedName>
        <fullName evidence="1">Aminoglycoside phosphotransferase domain-containing protein</fullName>
    </recommendedName>
</protein>
<reference evidence="2" key="1">
    <citation type="journal article" date="2005" name="Proc. Natl. Acad. Sci. U.S.A.">
        <title>The psychrophilic lifestyle as revealed by the genome sequence of Colwellia psychrerythraea 34H through genomic and proteomic analyses.</title>
        <authorList>
            <person name="Methe B.A."/>
            <person name="Nelson K.E."/>
            <person name="Deming J.W."/>
            <person name="Momen B."/>
            <person name="Melamud E."/>
            <person name="Zhang X."/>
            <person name="Moult J."/>
            <person name="Madupu R."/>
            <person name="Nelson W.C."/>
            <person name="Dodson R.J."/>
            <person name="Brinkac L.M."/>
            <person name="Daugherty S.C."/>
            <person name="Durkin A.S."/>
            <person name="DeBoy R.T."/>
            <person name="Kolonay J.F."/>
            <person name="Sullivan S.A."/>
            <person name="Zhou L."/>
            <person name="Davidsen T.M."/>
            <person name="Wu M."/>
            <person name="Huston A.L."/>
            <person name="Lewis M."/>
            <person name="Weaver B."/>
            <person name="Weidman J.F."/>
            <person name="Khouri H."/>
            <person name="Utterback T.R."/>
            <person name="Feldblyum T.V."/>
            <person name="Fraser C.M."/>
        </authorList>
    </citation>
    <scope>NUCLEOTIDE SEQUENCE [LARGE SCALE GENOMIC DNA]</scope>
    <source>
        <strain evidence="2">34H</strain>
    </source>
</reference>
<dbReference type="PANTHER" id="PTHR21064">
    <property type="entry name" value="AMINOGLYCOSIDE PHOSPHOTRANSFERASE DOMAIN-CONTAINING PROTEIN-RELATED"/>
    <property type="match status" value="1"/>
</dbReference>
<dbReference type="Proteomes" id="UP000000547">
    <property type="component" value="Chromosome"/>
</dbReference>
<name>Q488V9_COLP3</name>
<dbReference type="InterPro" id="IPR002575">
    <property type="entry name" value="Aminoglycoside_PTrfase"/>
</dbReference>
<sequence>MDNRSASLHSDIDTVLNNYDYDFAEVEIAVLGNGHINNTYKLTTPEVEFVLQQINHDVFPKTAELSSNAQKINLHLQRQKNIGNYPLSIPQQILSKTGETYSKVGTNYWRLMEFISNSYTLEEVESPEQAALVANAFAEFSCTLSDFPVEELAVIIEDFHDISFRMRQLNEAVENDLQDRLSSCQTLVNFCLDQQDFINHVIDISKKLPLHVTHNDTKINNLLFTEGDTPCAVIDLDTCMPGLLMHDFGDMVRTCCSNLAEDDTNIDAMIIKLDIFSALIQSYQNAFGTKMSALEKDSLIVGTKSVPFSLGTRFLTDYLNGDSYFQVSREKHNLDRAFNQIQLFILLCEAEPELIKLAMQA</sequence>
<dbReference type="HOGENOM" id="CLU_037718_0_0_6"/>
<dbReference type="SUPFAM" id="SSF56112">
    <property type="entry name" value="Protein kinase-like (PK-like)"/>
    <property type="match status" value="1"/>
</dbReference>
<organism evidence="2 3">
    <name type="scientific">Colwellia psychrerythraea (strain 34H / ATCC BAA-681)</name>
    <name type="common">Vibrio psychroerythus</name>
    <dbReference type="NCBI Taxonomy" id="167879"/>
    <lineage>
        <taxon>Bacteria</taxon>
        <taxon>Pseudomonadati</taxon>
        <taxon>Pseudomonadota</taxon>
        <taxon>Gammaproteobacteria</taxon>
        <taxon>Alteromonadales</taxon>
        <taxon>Colwelliaceae</taxon>
        <taxon>Colwellia</taxon>
    </lineage>
</organism>
<dbReference type="Pfam" id="PF01636">
    <property type="entry name" value="APH"/>
    <property type="match status" value="1"/>
</dbReference>
<dbReference type="PANTHER" id="PTHR21064:SF5">
    <property type="entry name" value="SLR1880 PROTEIN"/>
    <property type="match status" value="1"/>
</dbReference>
<dbReference type="STRING" id="167879.CPS_0655"/>
<accession>Q488V9</accession>
<proteinExistence type="predicted"/>
<gene>
    <name evidence="2" type="ordered locus">CPS_0655</name>
</gene>
<evidence type="ECO:0000313" key="3">
    <source>
        <dbReference type="Proteomes" id="UP000000547"/>
    </source>
</evidence>
<dbReference type="InterPro" id="IPR011009">
    <property type="entry name" value="Kinase-like_dom_sf"/>
</dbReference>
<dbReference type="KEGG" id="cps:CPS_0655"/>
<dbReference type="Gene3D" id="3.30.200.20">
    <property type="entry name" value="Phosphorylase Kinase, domain 1"/>
    <property type="match status" value="1"/>
</dbReference>
<feature type="domain" description="Aminoglycoside phosphotransferase" evidence="1">
    <location>
        <begin position="28"/>
        <end position="257"/>
    </location>
</feature>
<dbReference type="InterPro" id="IPR050249">
    <property type="entry name" value="Pseudomonas-type_ThrB"/>
</dbReference>
<evidence type="ECO:0000313" key="2">
    <source>
        <dbReference type="EMBL" id="AAZ28238.1"/>
    </source>
</evidence>